<proteinExistence type="predicted"/>
<dbReference type="InterPro" id="IPR027417">
    <property type="entry name" value="P-loop_NTPase"/>
</dbReference>
<evidence type="ECO:0000256" key="1">
    <source>
        <dbReference type="ARBA" id="ARBA00012552"/>
    </source>
</evidence>
<evidence type="ECO:0000259" key="7">
    <source>
        <dbReference type="PROSITE" id="PS51194"/>
    </source>
</evidence>
<dbReference type="Gene3D" id="3.40.50.300">
    <property type="entry name" value="P-loop containing nucleotide triphosphate hydrolases"/>
    <property type="match status" value="2"/>
</dbReference>
<dbReference type="InterPro" id="IPR001650">
    <property type="entry name" value="Helicase_C-like"/>
</dbReference>
<keyword evidence="5" id="KW-0067">ATP-binding</keyword>
<dbReference type="Pfam" id="PF00271">
    <property type="entry name" value="Helicase_C"/>
    <property type="match status" value="1"/>
</dbReference>
<dbReference type="SUPFAM" id="SSF52540">
    <property type="entry name" value="P-loop containing nucleoside triphosphate hydrolases"/>
    <property type="match status" value="1"/>
</dbReference>
<feature type="domain" description="Helicase C-terminal" evidence="7">
    <location>
        <begin position="79"/>
        <end position="227"/>
    </location>
</feature>
<sequence length="246" mass="28221">MLDMGFEPQIRQIFENSKIPDRENRHTVMFSATFPLKIQELARKYLKSDIKITIGKIGSISNYIQQQIILVPEQEKFHKLITLLTSIQEENHHSHILIFVDRKFTVDKIESDLYQKRFRVVSIHGDRSQMERDEALGLFRSRQAAVMVATDVAQRGLDVPNVTHVINFSFPNDIEDYVHRIGRTGRVGNTGYAISFFNDANASLATPLINLLNDNKQDVPSFLSTMANRSGAFSSNGRYDRDRYSI</sequence>
<dbReference type="GO" id="GO:0005524">
    <property type="term" value="F:ATP binding"/>
    <property type="evidence" value="ECO:0007669"/>
    <property type="project" value="UniProtKB-KW"/>
</dbReference>
<feature type="domain" description="Helicase ATP-binding" evidence="6">
    <location>
        <begin position="1"/>
        <end position="52"/>
    </location>
</feature>
<dbReference type="GO" id="GO:0003724">
    <property type="term" value="F:RNA helicase activity"/>
    <property type="evidence" value="ECO:0007669"/>
    <property type="project" value="UniProtKB-EC"/>
</dbReference>
<dbReference type="PROSITE" id="PS51192">
    <property type="entry name" value="HELICASE_ATP_BIND_1"/>
    <property type="match status" value="1"/>
</dbReference>
<dbReference type="SMART" id="SM00490">
    <property type="entry name" value="HELICc"/>
    <property type="match status" value="1"/>
</dbReference>
<dbReference type="PROSITE" id="PS51194">
    <property type="entry name" value="HELICASE_CTER"/>
    <property type="match status" value="1"/>
</dbReference>
<dbReference type="GO" id="GO:0016787">
    <property type="term" value="F:hydrolase activity"/>
    <property type="evidence" value="ECO:0007669"/>
    <property type="project" value="UniProtKB-KW"/>
</dbReference>
<evidence type="ECO:0000256" key="3">
    <source>
        <dbReference type="ARBA" id="ARBA00022801"/>
    </source>
</evidence>
<evidence type="ECO:0000313" key="8">
    <source>
        <dbReference type="EMBL" id="NDJ96128.1"/>
    </source>
</evidence>
<dbReference type="FunFam" id="3.40.50.300:FF:000008">
    <property type="entry name" value="ATP-dependent RNA helicase RhlB"/>
    <property type="match status" value="1"/>
</dbReference>
<dbReference type="PANTHER" id="PTHR47958">
    <property type="entry name" value="ATP-DEPENDENT RNA HELICASE DBP3"/>
    <property type="match status" value="1"/>
</dbReference>
<dbReference type="EC" id="3.6.4.13" evidence="1"/>
<evidence type="ECO:0000256" key="4">
    <source>
        <dbReference type="ARBA" id="ARBA00022806"/>
    </source>
</evidence>
<keyword evidence="2" id="KW-0547">Nucleotide-binding</keyword>
<accession>A0A6B2FX80</accession>
<reference evidence="8" key="1">
    <citation type="submission" date="2018-11" db="EMBL/GenBank/DDBJ databases">
        <title>Myxobolus squamalis genome and transcriptome.</title>
        <authorList>
            <person name="Yahalomi D."/>
            <person name="Atkinson S.D."/>
            <person name="Neuhof M."/>
            <person name="Chang E.S."/>
            <person name="Philippe H."/>
            <person name="Cartwright P."/>
            <person name="Bartholomew J.L."/>
            <person name="Huchon D."/>
        </authorList>
    </citation>
    <scope>NUCLEOTIDE SEQUENCE</scope>
    <source>
        <strain evidence="8">71B08</strain>
        <tissue evidence="8">Whole</tissue>
    </source>
</reference>
<organism evidence="8">
    <name type="scientific">Myxobolus squamalis</name>
    <name type="common">Myxosporean</name>
    <dbReference type="NCBI Taxonomy" id="59785"/>
    <lineage>
        <taxon>Eukaryota</taxon>
        <taxon>Metazoa</taxon>
        <taxon>Cnidaria</taxon>
        <taxon>Myxozoa</taxon>
        <taxon>Myxosporea</taxon>
        <taxon>Bivalvulida</taxon>
        <taxon>Platysporina</taxon>
        <taxon>Myxobolidae</taxon>
        <taxon>Myxobolus</taxon>
    </lineage>
</organism>
<name>A0A6B2FX80_MYXSQ</name>
<dbReference type="EMBL" id="GHBR01000612">
    <property type="protein sequence ID" value="NDJ96128.1"/>
    <property type="molecule type" value="Transcribed_RNA"/>
</dbReference>
<dbReference type="AlphaFoldDB" id="A0A6B2FX80"/>
<evidence type="ECO:0000256" key="5">
    <source>
        <dbReference type="ARBA" id="ARBA00022840"/>
    </source>
</evidence>
<evidence type="ECO:0000256" key="2">
    <source>
        <dbReference type="ARBA" id="ARBA00022741"/>
    </source>
</evidence>
<dbReference type="CDD" id="cd18787">
    <property type="entry name" value="SF2_C_DEAD"/>
    <property type="match status" value="1"/>
</dbReference>
<keyword evidence="3" id="KW-0378">Hydrolase</keyword>
<protein>
    <recommendedName>
        <fullName evidence="1">RNA helicase</fullName>
        <ecNumber evidence="1">3.6.4.13</ecNumber>
    </recommendedName>
</protein>
<dbReference type="InterPro" id="IPR014001">
    <property type="entry name" value="Helicase_ATP-bd"/>
</dbReference>
<evidence type="ECO:0000259" key="6">
    <source>
        <dbReference type="PROSITE" id="PS51192"/>
    </source>
</evidence>
<keyword evidence="4 8" id="KW-0347">Helicase</keyword>